<reference evidence="1" key="1">
    <citation type="submission" date="2021-02" db="EMBL/GenBank/DDBJ databases">
        <authorList>
            <consortium name="DOE Joint Genome Institute"/>
            <person name="Ahrendt S."/>
            <person name="Looney B.P."/>
            <person name="Miyauchi S."/>
            <person name="Morin E."/>
            <person name="Drula E."/>
            <person name="Courty P.E."/>
            <person name="Chicoki N."/>
            <person name="Fauchery L."/>
            <person name="Kohler A."/>
            <person name="Kuo A."/>
            <person name="Labutti K."/>
            <person name="Pangilinan J."/>
            <person name="Lipzen A."/>
            <person name="Riley R."/>
            <person name="Andreopoulos W."/>
            <person name="He G."/>
            <person name="Johnson J."/>
            <person name="Barry K.W."/>
            <person name="Grigoriev I.V."/>
            <person name="Nagy L."/>
            <person name="Hibbett D."/>
            <person name="Henrissat B."/>
            <person name="Matheny P.B."/>
            <person name="Labbe J."/>
            <person name="Martin F."/>
        </authorList>
    </citation>
    <scope>NUCLEOTIDE SEQUENCE</scope>
    <source>
        <strain evidence="1">FP105234-sp</strain>
    </source>
</reference>
<name>A0ACB8R3Q2_9AGAM</name>
<keyword evidence="2" id="KW-1185">Reference proteome</keyword>
<dbReference type="Proteomes" id="UP000814033">
    <property type="component" value="Unassembled WGS sequence"/>
</dbReference>
<evidence type="ECO:0000313" key="1">
    <source>
        <dbReference type="EMBL" id="KAI0038522.1"/>
    </source>
</evidence>
<sequence>MQPPSNPSDNDSKPAPGDTPERMNIDPADPDLVVDTASEPAVPLFPTTGPADSGPSAPSVPTTEVVDDLPNSGTPYYTLHPKLHVPIHSHGCDICTAFLSHQDPSHPSWAHVQEQFRIHSRAQFQLGVSRGLAFASERIATAEGIRRRAEENVARMTRQRDISRQSEAAVRDRIAELQSQLETIRAEHAALVRDHAHAEQALDRARAPSRPRSPVGDTSSIGSQRRRSPRPEGKKRKRSPPRSTAEATRRAPHHPTTAPTDESPSWTSVVRHELRGPLWDRWVPLTHEDVAFALSRAVSDPHASARVRTLALLAGDRAISDRSPVMRFLVQQYYARRDSLAAPAAVSPPASALPAIPARHSNGGGPGPGAPPHDWDDTPARQGSGRTRTVAPSPSNPAHSTANPQATAPHSRRSKPPSYDSPTEEWIEYIREDPKRCPQGVTMHNGSPSRRLLERHLEIRRNGPQGREQYQRSSRGHWVTRTTQLFSIRGLFGRVLHHRDIPVLGSVSTIHPYMGDTRNISLEDVARHFASNGYQPRSQAVREFEEYAVSRRNTTERRSPNETAEWESYPTLAGMHEQYPPIHAPAHYTGPPRNLYANMSLDLRATNDTPRSRTPEGPVLSSTTTGSMSPDFPAHYTPPTPHFVPIEDHIAGPLPPELSSWADDDFTVNNSLGSNVNNINPGSSAVDPAALPLPASRSVTPMDATD</sequence>
<dbReference type="EMBL" id="MU276479">
    <property type="protein sequence ID" value="KAI0038522.1"/>
    <property type="molecule type" value="Genomic_DNA"/>
</dbReference>
<comment type="caution">
    <text evidence="1">The sequence shown here is derived from an EMBL/GenBank/DDBJ whole genome shotgun (WGS) entry which is preliminary data.</text>
</comment>
<proteinExistence type="predicted"/>
<evidence type="ECO:0000313" key="2">
    <source>
        <dbReference type="Proteomes" id="UP000814033"/>
    </source>
</evidence>
<organism evidence="1 2">
    <name type="scientific">Auriscalpium vulgare</name>
    <dbReference type="NCBI Taxonomy" id="40419"/>
    <lineage>
        <taxon>Eukaryota</taxon>
        <taxon>Fungi</taxon>
        <taxon>Dikarya</taxon>
        <taxon>Basidiomycota</taxon>
        <taxon>Agaricomycotina</taxon>
        <taxon>Agaricomycetes</taxon>
        <taxon>Russulales</taxon>
        <taxon>Auriscalpiaceae</taxon>
        <taxon>Auriscalpium</taxon>
    </lineage>
</organism>
<protein>
    <submittedName>
        <fullName evidence="1">Uncharacterized protein</fullName>
    </submittedName>
</protein>
<gene>
    <name evidence="1" type="ORF">FA95DRAFT_1613325</name>
</gene>
<accession>A0ACB8R3Q2</accession>
<reference evidence="1" key="2">
    <citation type="journal article" date="2022" name="New Phytol.">
        <title>Evolutionary transition to the ectomycorrhizal habit in the genomes of a hyperdiverse lineage of mushroom-forming fungi.</title>
        <authorList>
            <person name="Looney B."/>
            <person name="Miyauchi S."/>
            <person name="Morin E."/>
            <person name="Drula E."/>
            <person name="Courty P.E."/>
            <person name="Kohler A."/>
            <person name="Kuo A."/>
            <person name="LaButti K."/>
            <person name="Pangilinan J."/>
            <person name="Lipzen A."/>
            <person name="Riley R."/>
            <person name="Andreopoulos W."/>
            <person name="He G."/>
            <person name="Johnson J."/>
            <person name="Nolan M."/>
            <person name="Tritt A."/>
            <person name="Barry K.W."/>
            <person name="Grigoriev I.V."/>
            <person name="Nagy L.G."/>
            <person name="Hibbett D."/>
            <person name="Henrissat B."/>
            <person name="Matheny P.B."/>
            <person name="Labbe J."/>
            <person name="Martin F.M."/>
        </authorList>
    </citation>
    <scope>NUCLEOTIDE SEQUENCE</scope>
    <source>
        <strain evidence="1">FP105234-sp</strain>
    </source>
</reference>